<feature type="compositionally biased region" description="Gly residues" evidence="1">
    <location>
        <begin position="121"/>
        <end position="131"/>
    </location>
</feature>
<evidence type="ECO:0000313" key="3">
    <source>
        <dbReference type="Proteomes" id="UP000314294"/>
    </source>
</evidence>
<sequence>MVMMMMMRMMMMRMMVVMMMMMRIRMMRRRMRRMRRMMMLPAAGQLPPAAPVDVHVPPELLLQLRGLQPRDGGSSSSSFPARGASAPGPAVPLSPALQPVLRVLFASFSRGLPGELLGPGARPGGGGGGGKRSSESGCNAAYPPGKLRGSPGNTGA</sequence>
<gene>
    <name evidence="2" type="ORF">EYF80_045969</name>
</gene>
<evidence type="ECO:0000313" key="2">
    <source>
        <dbReference type="EMBL" id="TNN43838.1"/>
    </source>
</evidence>
<evidence type="ECO:0000256" key="1">
    <source>
        <dbReference type="SAM" id="MobiDB-lite"/>
    </source>
</evidence>
<protein>
    <submittedName>
        <fullName evidence="2">Uncharacterized protein</fullName>
    </submittedName>
</protein>
<proteinExistence type="predicted"/>
<reference evidence="2 3" key="1">
    <citation type="submission" date="2019-03" db="EMBL/GenBank/DDBJ databases">
        <title>First draft genome of Liparis tanakae, snailfish: a comprehensive survey of snailfish specific genes.</title>
        <authorList>
            <person name="Kim W."/>
            <person name="Song I."/>
            <person name="Jeong J.-H."/>
            <person name="Kim D."/>
            <person name="Kim S."/>
            <person name="Ryu S."/>
            <person name="Song J.Y."/>
            <person name="Lee S.K."/>
        </authorList>
    </citation>
    <scope>NUCLEOTIDE SEQUENCE [LARGE SCALE GENOMIC DNA]</scope>
    <source>
        <tissue evidence="2">Muscle</tissue>
    </source>
</reference>
<feature type="region of interest" description="Disordered" evidence="1">
    <location>
        <begin position="116"/>
        <end position="156"/>
    </location>
</feature>
<feature type="region of interest" description="Disordered" evidence="1">
    <location>
        <begin position="65"/>
        <end position="92"/>
    </location>
</feature>
<organism evidence="2 3">
    <name type="scientific">Liparis tanakae</name>
    <name type="common">Tanaka's snailfish</name>
    <dbReference type="NCBI Taxonomy" id="230148"/>
    <lineage>
        <taxon>Eukaryota</taxon>
        <taxon>Metazoa</taxon>
        <taxon>Chordata</taxon>
        <taxon>Craniata</taxon>
        <taxon>Vertebrata</taxon>
        <taxon>Euteleostomi</taxon>
        <taxon>Actinopterygii</taxon>
        <taxon>Neopterygii</taxon>
        <taxon>Teleostei</taxon>
        <taxon>Neoteleostei</taxon>
        <taxon>Acanthomorphata</taxon>
        <taxon>Eupercaria</taxon>
        <taxon>Perciformes</taxon>
        <taxon>Cottioidei</taxon>
        <taxon>Cottales</taxon>
        <taxon>Liparidae</taxon>
        <taxon>Liparis</taxon>
    </lineage>
</organism>
<keyword evidence="3" id="KW-1185">Reference proteome</keyword>
<comment type="caution">
    <text evidence="2">The sequence shown here is derived from an EMBL/GenBank/DDBJ whole genome shotgun (WGS) entry which is preliminary data.</text>
</comment>
<dbReference type="AlphaFoldDB" id="A0A4Z2FRQ9"/>
<name>A0A4Z2FRQ9_9TELE</name>
<feature type="compositionally biased region" description="Low complexity" evidence="1">
    <location>
        <begin position="72"/>
        <end position="88"/>
    </location>
</feature>
<accession>A0A4Z2FRQ9</accession>
<dbReference type="Proteomes" id="UP000314294">
    <property type="component" value="Unassembled WGS sequence"/>
</dbReference>
<dbReference type="EMBL" id="SRLO01000942">
    <property type="protein sequence ID" value="TNN43838.1"/>
    <property type="molecule type" value="Genomic_DNA"/>
</dbReference>